<evidence type="ECO:0000313" key="2">
    <source>
        <dbReference type="Proteomes" id="UP000488936"/>
    </source>
</evidence>
<dbReference type="AlphaFoldDB" id="A0A7K1GQ41"/>
<dbReference type="NCBIfam" id="TIGR04409">
    <property type="entry name" value="LptC_YrbK"/>
    <property type="match status" value="1"/>
</dbReference>
<dbReference type="InterPro" id="IPR010664">
    <property type="entry name" value="LipoPS_assembly_LptC-rel"/>
</dbReference>
<dbReference type="Proteomes" id="UP000488936">
    <property type="component" value="Unassembled WGS sequence"/>
</dbReference>
<dbReference type="RefSeq" id="WP_155036822.1">
    <property type="nucleotide sequence ID" value="NZ_JAYMMG010000002.1"/>
</dbReference>
<dbReference type="GO" id="GO:0005886">
    <property type="term" value="C:plasma membrane"/>
    <property type="evidence" value="ECO:0007669"/>
    <property type="project" value="InterPro"/>
</dbReference>
<dbReference type="Gene3D" id="2.60.450.10">
    <property type="entry name" value="Lipopolysaccharide (LPS) transport protein A like domain"/>
    <property type="match status" value="1"/>
</dbReference>
<sequence>MKFNIRPFFTGSLIALALLGLISCNDNIKDVQALNRTSFFPGGEGENIVLQYVDSGRVKAILVSPKMLDYSNVLNQFTEFPKGVHVTFFDINNNKTTIVSDYAISYSKTELIDLRGNVVITTYDGKKLESDQLFYDQKNDWLFTEGKYKASTDKENFTSGVGIDFDSKLTTVKAQNSYAESIKNEKQ</sequence>
<dbReference type="PROSITE" id="PS51257">
    <property type="entry name" value="PROKAR_LIPOPROTEIN"/>
    <property type="match status" value="1"/>
</dbReference>
<name>A0A7K1GQ41_9FLAO</name>
<comment type="caution">
    <text evidence="1">The sequence shown here is derived from an EMBL/GenBank/DDBJ whole genome shotgun (WGS) entry which is preliminary data.</text>
</comment>
<reference evidence="1 2" key="1">
    <citation type="journal article" date="2006" name="Int. J. Syst. Evol. Microbiol.">
        <title>Myroides pelagicus sp. nov., isolated from seawater in Thailand.</title>
        <authorList>
            <person name="Yoon J."/>
            <person name="Maneerat S."/>
            <person name="Kawai F."/>
            <person name="Yokota A."/>
        </authorList>
    </citation>
    <scope>NUCLEOTIDE SEQUENCE [LARGE SCALE GENOMIC DNA]</scope>
    <source>
        <strain evidence="1 2">SM1T</strain>
    </source>
</reference>
<proteinExistence type="predicted"/>
<dbReference type="Pfam" id="PF06835">
    <property type="entry name" value="LptC"/>
    <property type="match status" value="1"/>
</dbReference>
<dbReference type="EMBL" id="WMJY01000044">
    <property type="protein sequence ID" value="MTH30850.1"/>
    <property type="molecule type" value="Genomic_DNA"/>
</dbReference>
<dbReference type="GO" id="GO:0015221">
    <property type="term" value="F:lipopolysaccharide transmembrane transporter activity"/>
    <property type="evidence" value="ECO:0007669"/>
    <property type="project" value="InterPro"/>
</dbReference>
<evidence type="ECO:0000313" key="1">
    <source>
        <dbReference type="EMBL" id="MTH30850.1"/>
    </source>
</evidence>
<organism evidence="1 2">
    <name type="scientific">Myroides pelagicus</name>
    <dbReference type="NCBI Taxonomy" id="270914"/>
    <lineage>
        <taxon>Bacteria</taxon>
        <taxon>Pseudomonadati</taxon>
        <taxon>Bacteroidota</taxon>
        <taxon>Flavobacteriia</taxon>
        <taxon>Flavobacteriales</taxon>
        <taxon>Flavobacteriaceae</taxon>
        <taxon>Myroides</taxon>
    </lineage>
</organism>
<gene>
    <name evidence="1" type="primary">lptC</name>
    <name evidence="1" type="ORF">GJV77_13265</name>
</gene>
<protein>
    <submittedName>
        <fullName evidence="1">LPS export ABC transporter periplasmic protein LptC</fullName>
    </submittedName>
</protein>
<accession>A0A7K1GQ41</accession>
<dbReference type="OrthoDB" id="1427074at2"/>
<dbReference type="InterPro" id="IPR026265">
    <property type="entry name" value="LptC"/>
</dbReference>
<keyword evidence="2" id="KW-1185">Reference proteome</keyword>